<sequence length="202" mass="23207">MTDGSGCHARLIRPAIRDPTHQRWPMTNDPSPHQPETEFTGSKLLPTDPLVVIGWREWVGLPELKVRHVKAKIDTGARSSSLHAFDVETYFENDVERVRFSIHPVQRRDDLHIEADVPILERRHVRSSNGNVSERIVIRTALEILRRRVMVDLTLANRDSMGFRMLVGREAIRNRFLVDSAASFLAGRRRRKRPNGTEPPLN</sequence>
<evidence type="ECO:0000259" key="2">
    <source>
        <dbReference type="Pfam" id="PF05618"/>
    </source>
</evidence>
<name>F2AZR0_RHOBT</name>
<dbReference type="SUPFAM" id="SSF50630">
    <property type="entry name" value="Acid proteases"/>
    <property type="match status" value="1"/>
</dbReference>
<accession>F2AZR0</accession>
<dbReference type="InterPro" id="IPR021109">
    <property type="entry name" value="Peptidase_aspartic_dom_sf"/>
</dbReference>
<reference evidence="3 4" key="1">
    <citation type="journal article" date="2013" name="Mar. Genomics">
        <title>Expression of sulfatases in Rhodopirellula baltica and the diversity of sulfatases in the genus Rhodopirellula.</title>
        <authorList>
            <person name="Wegner C.E."/>
            <person name="Richter-Heitmann T."/>
            <person name="Klindworth A."/>
            <person name="Klockow C."/>
            <person name="Richter M."/>
            <person name="Achstetter T."/>
            <person name="Glockner F.O."/>
            <person name="Harder J."/>
        </authorList>
    </citation>
    <scope>NUCLEOTIDE SEQUENCE [LARGE SCALE GENOMIC DNA]</scope>
    <source>
        <strain evidence="3 4">WH47</strain>
    </source>
</reference>
<evidence type="ECO:0000313" key="3">
    <source>
        <dbReference type="EMBL" id="EGF24850.1"/>
    </source>
</evidence>
<dbReference type="EMBL" id="AFAR01000266">
    <property type="protein sequence ID" value="EGF24850.1"/>
    <property type="molecule type" value="Genomic_DNA"/>
</dbReference>
<dbReference type="Pfam" id="PF05618">
    <property type="entry name" value="Zn_protease"/>
    <property type="match status" value="1"/>
</dbReference>
<dbReference type="Gene3D" id="2.40.70.10">
    <property type="entry name" value="Acid Proteases"/>
    <property type="match status" value="1"/>
</dbReference>
<organism evidence="3 4">
    <name type="scientific">Rhodopirellula baltica WH47</name>
    <dbReference type="NCBI Taxonomy" id="991778"/>
    <lineage>
        <taxon>Bacteria</taxon>
        <taxon>Pseudomonadati</taxon>
        <taxon>Planctomycetota</taxon>
        <taxon>Planctomycetia</taxon>
        <taxon>Pirellulales</taxon>
        <taxon>Pirellulaceae</taxon>
        <taxon>Rhodopirellula</taxon>
    </lineage>
</organism>
<protein>
    <submittedName>
        <fullName evidence="3">Ribosomal protein S6 modification protein</fullName>
    </submittedName>
</protein>
<dbReference type="PANTHER" id="PTHR38037">
    <property type="entry name" value="ZN_PROTEASE DOMAIN-CONTAINING PROTEIN"/>
    <property type="match status" value="1"/>
</dbReference>
<evidence type="ECO:0000313" key="4">
    <source>
        <dbReference type="Proteomes" id="UP000006222"/>
    </source>
</evidence>
<feature type="domain" description="Retropepsin-like aspartic endopeptidase" evidence="2">
    <location>
        <begin position="52"/>
        <end position="187"/>
    </location>
</feature>
<dbReference type="PANTHER" id="PTHR38037:SF1">
    <property type="entry name" value="ATP-DEPENDENT ZINC PROTEASE DOMAIN-CONTAINING PROTEIN-RELATED"/>
    <property type="match status" value="1"/>
</dbReference>
<dbReference type="InterPro" id="IPR008503">
    <property type="entry name" value="Asp_endopeptidase"/>
</dbReference>
<dbReference type="Proteomes" id="UP000006222">
    <property type="component" value="Unassembled WGS sequence"/>
</dbReference>
<evidence type="ECO:0000256" key="1">
    <source>
        <dbReference type="SAM" id="MobiDB-lite"/>
    </source>
</evidence>
<proteinExistence type="predicted"/>
<dbReference type="PATRIC" id="fig|991778.3.peg.5525"/>
<feature type="region of interest" description="Disordered" evidence="1">
    <location>
        <begin position="1"/>
        <end position="41"/>
    </location>
</feature>
<gene>
    <name evidence="3" type="ORF">RBWH47_05296</name>
</gene>
<comment type="caution">
    <text evidence="3">The sequence shown here is derived from an EMBL/GenBank/DDBJ whole genome shotgun (WGS) entry which is preliminary data.</text>
</comment>
<dbReference type="AlphaFoldDB" id="F2AZR0"/>